<accession>X1FFC6</accession>
<dbReference type="Gene3D" id="3.20.20.150">
    <property type="entry name" value="Divalent-metal-dependent TIM barrel enzymes"/>
    <property type="match status" value="1"/>
</dbReference>
<dbReference type="SUPFAM" id="SSF51658">
    <property type="entry name" value="Xylose isomerase-like"/>
    <property type="match status" value="1"/>
</dbReference>
<reference evidence="1" key="1">
    <citation type="journal article" date="2014" name="Front. Microbiol.">
        <title>High frequency of phylogenetically diverse reductive dehalogenase-homologous genes in deep subseafloor sedimentary metagenomes.</title>
        <authorList>
            <person name="Kawai M."/>
            <person name="Futagami T."/>
            <person name="Toyoda A."/>
            <person name="Takaki Y."/>
            <person name="Nishi S."/>
            <person name="Hori S."/>
            <person name="Arai W."/>
            <person name="Tsubouchi T."/>
            <person name="Morono Y."/>
            <person name="Uchiyama I."/>
            <person name="Ito T."/>
            <person name="Fujiyama A."/>
            <person name="Inagaki F."/>
            <person name="Takami H."/>
        </authorList>
    </citation>
    <scope>NUCLEOTIDE SEQUENCE</scope>
    <source>
        <strain evidence="1">Expedition CK06-06</strain>
    </source>
</reference>
<gene>
    <name evidence="1" type="ORF">S03H2_11711</name>
</gene>
<feature type="non-terminal residue" evidence="1">
    <location>
        <position position="75"/>
    </location>
</feature>
<comment type="caution">
    <text evidence="1">The sequence shown here is derived from an EMBL/GenBank/DDBJ whole genome shotgun (WGS) entry which is preliminary data.</text>
</comment>
<protein>
    <recommendedName>
        <fullName evidence="2">Xylose isomerase-like TIM barrel domain-containing protein</fullName>
    </recommendedName>
</protein>
<evidence type="ECO:0008006" key="2">
    <source>
        <dbReference type="Google" id="ProtNLM"/>
    </source>
</evidence>
<proteinExistence type="predicted"/>
<sequence>MMLGLIHYNAPGDTLEEFLDYVAESGFECVELRNTDVWPEGVDDPKASAAEAKKMCDDRGLVVSGVSLDNDFVLL</sequence>
<dbReference type="InterPro" id="IPR036237">
    <property type="entry name" value="Xyl_isomerase-like_sf"/>
</dbReference>
<organism evidence="1">
    <name type="scientific">marine sediment metagenome</name>
    <dbReference type="NCBI Taxonomy" id="412755"/>
    <lineage>
        <taxon>unclassified sequences</taxon>
        <taxon>metagenomes</taxon>
        <taxon>ecological metagenomes</taxon>
    </lineage>
</organism>
<dbReference type="EMBL" id="BARU01005966">
    <property type="protein sequence ID" value="GAH43682.1"/>
    <property type="molecule type" value="Genomic_DNA"/>
</dbReference>
<evidence type="ECO:0000313" key="1">
    <source>
        <dbReference type="EMBL" id="GAH43682.1"/>
    </source>
</evidence>
<dbReference type="AlphaFoldDB" id="X1FFC6"/>
<name>X1FFC6_9ZZZZ</name>